<accession>A0A0D2KSJ4</accession>
<name>A0A0D2KSJ4_9CHLO</name>
<sequence>MRGILGVGVEGAEVWLVRCRTTGAHAALKLIPRGEGLGHSPERLRRELQLQLHLSHVNLCELQQIVLSGRNLGVVTSYEAGGSLYTFVQKFGMTEIAGRYFLRQIVSALAYCHRQGVAHRALWLHSFLLTEEDPPRLKLTDLCPVGQWDRKLPKADPAGQGALALLAGLVQGSSLVEPQMLESAFKATEYECSSEAADVWACGLLLCHMFFGRVTHFRLSPSDLQDDRGGAPERGAWVRADEHVWRLAAQMSPALRDLLDCIFVADEKERITLEGIAQHPWLRGPLPPKLRAALAEMEEEQLRRDILERGAVSGREAAGVGRGRAAPRAVLSDGEWDVQEACGVTGEFAAVSRVLDDARFLPAADERARLEGPAEVVEMAHMHLRGGAGRAGAWRNDAKAGAGADQDGAGAWRLERSPSGLVTASWDETASGGAAVQEVERAHKAPRSAAARGGRGGAAPGAWFGSCVNGGCVASDDLGSSRAADEQPLIPPELRARRPDAAPGAIAHAAPPEGGAGRPPAHGAAAAAASVQSDAAPARDAAGGAKGGKVKIIVRDQADEDQAKAIAALWELSATLTIKHRARPGAAAAAGPLQAEA</sequence>
<feature type="compositionally biased region" description="Low complexity" evidence="6">
    <location>
        <begin position="501"/>
        <end position="532"/>
    </location>
</feature>
<dbReference type="InterPro" id="IPR011009">
    <property type="entry name" value="Kinase-like_dom_sf"/>
</dbReference>
<protein>
    <submittedName>
        <fullName evidence="8">Serine/threonine-protein kinase SAPK5</fullName>
    </submittedName>
</protein>
<dbReference type="SMART" id="SM00220">
    <property type="entry name" value="S_TKc"/>
    <property type="match status" value="1"/>
</dbReference>
<feature type="domain" description="Protein kinase" evidence="7">
    <location>
        <begin position="1"/>
        <end position="282"/>
    </location>
</feature>
<dbReference type="RefSeq" id="XP_013897533.1">
    <property type="nucleotide sequence ID" value="XM_014042079.1"/>
</dbReference>
<organism evidence="8 9">
    <name type="scientific">Monoraphidium neglectum</name>
    <dbReference type="NCBI Taxonomy" id="145388"/>
    <lineage>
        <taxon>Eukaryota</taxon>
        <taxon>Viridiplantae</taxon>
        <taxon>Chlorophyta</taxon>
        <taxon>core chlorophytes</taxon>
        <taxon>Chlorophyceae</taxon>
        <taxon>CS clade</taxon>
        <taxon>Sphaeropleales</taxon>
        <taxon>Selenastraceae</taxon>
        <taxon>Monoraphidium</taxon>
    </lineage>
</organism>
<keyword evidence="2" id="KW-0808">Transferase</keyword>
<dbReference type="Gene3D" id="1.10.510.10">
    <property type="entry name" value="Transferase(Phosphotransferase) domain 1"/>
    <property type="match status" value="1"/>
</dbReference>
<evidence type="ECO:0000256" key="6">
    <source>
        <dbReference type="SAM" id="MobiDB-lite"/>
    </source>
</evidence>
<proteinExistence type="predicted"/>
<dbReference type="GO" id="GO:0004674">
    <property type="term" value="F:protein serine/threonine kinase activity"/>
    <property type="evidence" value="ECO:0007669"/>
    <property type="project" value="UniProtKB-KW"/>
</dbReference>
<evidence type="ECO:0000256" key="5">
    <source>
        <dbReference type="ARBA" id="ARBA00022840"/>
    </source>
</evidence>
<keyword evidence="1" id="KW-0723">Serine/threonine-protein kinase</keyword>
<dbReference type="PANTHER" id="PTHR24346">
    <property type="entry name" value="MAP/MICROTUBULE AFFINITY-REGULATING KINASE"/>
    <property type="match status" value="1"/>
</dbReference>
<keyword evidence="3" id="KW-0547">Nucleotide-binding</keyword>
<gene>
    <name evidence="8" type="ORF">MNEG_9450</name>
</gene>
<evidence type="ECO:0000256" key="4">
    <source>
        <dbReference type="ARBA" id="ARBA00022777"/>
    </source>
</evidence>
<dbReference type="Pfam" id="PF00069">
    <property type="entry name" value="Pkinase"/>
    <property type="match status" value="1"/>
</dbReference>
<dbReference type="GO" id="GO:0005737">
    <property type="term" value="C:cytoplasm"/>
    <property type="evidence" value="ECO:0007669"/>
    <property type="project" value="TreeGrafter"/>
</dbReference>
<dbReference type="OrthoDB" id="530080at2759"/>
<keyword evidence="9" id="KW-1185">Reference proteome</keyword>
<keyword evidence="5" id="KW-0067">ATP-binding</keyword>
<reference evidence="8 9" key="1">
    <citation type="journal article" date="2013" name="BMC Genomics">
        <title>Reconstruction of the lipid metabolism for the microalga Monoraphidium neglectum from its genome sequence reveals characteristics suitable for biofuel production.</title>
        <authorList>
            <person name="Bogen C."/>
            <person name="Al-Dilaimi A."/>
            <person name="Albersmeier A."/>
            <person name="Wichmann J."/>
            <person name="Grundmann M."/>
            <person name="Rupp O."/>
            <person name="Lauersen K.J."/>
            <person name="Blifernez-Klassen O."/>
            <person name="Kalinowski J."/>
            <person name="Goesmann A."/>
            <person name="Mussgnug J.H."/>
            <person name="Kruse O."/>
        </authorList>
    </citation>
    <scope>NUCLEOTIDE SEQUENCE [LARGE SCALE GENOMIC DNA]</scope>
    <source>
        <strain evidence="8 9">SAG 48.87</strain>
    </source>
</reference>
<evidence type="ECO:0000259" key="7">
    <source>
        <dbReference type="PROSITE" id="PS50011"/>
    </source>
</evidence>
<dbReference type="GO" id="GO:0005524">
    <property type="term" value="F:ATP binding"/>
    <property type="evidence" value="ECO:0007669"/>
    <property type="project" value="UniProtKB-KW"/>
</dbReference>
<keyword evidence="4 8" id="KW-0418">Kinase</keyword>
<dbReference type="GO" id="GO:0035556">
    <property type="term" value="P:intracellular signal transduction"/>
    <property type="evidence" value="ECO:0007669"/>
    <property type="project" value="TreeGrafter"/>
</dbReference>
<dbReference type="PROSITE" id="PS50011">
    <property type="entry name" value="PROTEIN_KINASE_DOM"/>
    <property type="match status" value="1"/>
</dbReference>
<dbReference type="AlphaFoldDB" id="A0A0D2KSJ4"/>
<dbReference type="KEGG" id="mng:MNEG_9450"/>
<evidence type="ECO:0000313" key="8">
    <source>
        <dbReference type="EMBL" id="KIY98513.1"/>
    </source>
</evidence>
<dbReference type="SUPFAM" id="SSF56112">
    <property type="entry name" value="Protein kinase-like (PK-like)"/>
    <property type="match status" value="1"/>
</dbReference>
<evidence type="ECO:0000256" key="1">
    <source>
        <dbReference type="ARBA" id="ARBA00022527"/>
    </source>
</evidence>
<dbReference type="GeneID" id="25742325"/>
<feature type="non-terminal residue" evidence="8">
    <location>
        <position position="597"/>
    </location>
</feature>
<feature type="region of interest" description="Disordered" evidence="6">
    <location>
        <begin position="432"/>
        <end position="456"/>
    </location>
</feature>
<evidence type="ECO:0000256" key="3">
    <source>
        <dbReference type="ARBA" id="ARBA00022741"/>
    </source>
</evidence>
<dbReference type="EMBL" id="KK102160">
    <property type="protein sequence ID" value="KIY98513.1"/>
    <property type="molecule type" value="Genomic_DNA"/>
</dbReference>
<evidence type="ECO:0000256" key="2">
    <source>
        <dbReference type="ARBA" id="ARBA00022679"/>
    </source>
</evidence>
<dbReference type="PANTHER" id="PTHR24346:SF82">
    <property type="entry name" value="KP78A-RELATED"/>
    <property type="match status" value="1"/>
</dbReference>
<dbReference type="Proteomes" id="UP000054498">
    <property type="component" value="Unassembled WGS sequence"/>
</dbReference>
<evidence type="ECO:0000313" key="9">
    <source>
        <dbReference type="Proteomes" id="UP000054498"/>
    </source>
</evidence>
<feature type="region of interest" description="Disordered" evidence="6">
    <location>
        <begin position="499"/>
        <end position="532"/>
    </location>
</feature>
<dbReference type="InterPro" id="IPR000719">
    <property type="entry name" value="Prot_kinase_dom"/>
</dbReference>